<reference evidence="1 2" key="1">
    <citation type="submission" date="2023-07" db="EMBL/GenBank/DDBJ databases">
        <title>Sorghum-associated microbial communities from plants grown in Nebraska, USA.</title>
        <authorList>
            <person name="Schachtman D."/>
        </authorList>
    </citation>
    <scope>NUCLEOTIDE SEQUENCE [LARGE SCALE GENOMIC DNA]</scope>
    <source>
        <strain evidence="1 2">DS1039</strain>
    </source>
</reference>
<name>A0ABU1L5D6_9BURK</name>
<sequence length="93" mass="10427">MRGRCAWYGVKLRHASRRLLLVGRSRMIRFPISGHAAAALLNLFTQLPATSFGLAIIGELCHFLEFDRIVMALSPKPVILAVPIQAWQAARTW</sequence>
<dbReference type="Proteomes" id="UP001185254">
    <property type="component" value="Unassembled WGS sequence"/>
</dbReference>
<protein>
    <submittedName>
        <fullName evidence="1">Uncharacterized protein</fullName>
    </submittedName>
</protein>
<dbReference type="EMBL" id="JAVDQN010000004">
    <property type="protein sequence ID" value="MDR6378352.1"/>
    <property type="molecule type" value="Genomic_DNA"/>
</dbReference>
<proteinExistence type="predicted"/>
<comment type="caution">
    <text evidence="1">The sequence shown here is derived from an EMBL/GenBank/DDBJ whole genome shotgun (WGS) entry which is preliminary data.</text>
</comment>
<gene>
    <name evidence="1" type="ORF">J2776_005072</name>
</gene>
<accession>A0ABU1L5D6</accession>
<organism evidence="1 2">
    <name type="scientific">Paraburkholderia caledonica</name>
    <dbReference type="NCBI Taxonomy" id="134536"/>
    <lineage>
        <taxon>Bacteria</taxon>
        <taxon>Pseudomonadati</taxon>
        <taxon>Pseudomonadota</taxon>
        <taxon>Betaproteobacteria</taxon>
        <taxon>Burkholderiales</taxon>
        <taxon>Burkholderiaceae</taxon>
        <taxon>Paraburkholderia</taxon>
    </lineage>
</organism>
<keyword evidence="2" id="KW-1185">Reference proteome</keyword>
<evidence type="ECO:0000313" key="2">
    <source>
        <dbReference type="Proteomes" id="UP001185254"/>
    </source>
</evidence>
<evidence type="ECO:0000313" key="1">
    <source>
        <dbReference type="EMBL" id="MDR6378352.1"/>
    </source>
</evidence>